<sequence length="289" mass="32359">MVTARKVRIPPPRADGFIRFGKRKAKRDARNLMFASLLRAAPKVPAEYDFDVEHKGVPTPMFGNDTYGDCVMAGRAHQTLRFELVERKKLLKITDQDVLTEYFSETGGADTGLVVLDSIKEWRSKGWVAAKKRYKIKAFAEVDPTRSSDIKRAVYMDLGVGLGFLLPDAAIKQFTAGKPWTVVSGASGKANPKNGHYVYVPGYTKTGPVCVTWGRKQQMSWQFLAKYCDEAYTLIDAADNTAKKKRMLNAAKLQDFLDRLKQAKKQSTAAPRKRATTKRSTTKRGSRRG</sequence>
<evidence type="ECO:0000313" key="2">
    <source>
        <dbReference type="EMBL" id="MET3653949.1"/>
    </source>
</evidence>
<organism evidence="2 3">
    <name type="scientific">Dyella japonica</name>
    <dbReference type="NCBI Taxonomy" id="231455"/>
    <lineage>
        <taxon>Bacteria</taxon>
        <taxon>Pseudomonadati</taxon>
        <taxon>Pseudomonadota</taxon>
        <taxon>Gammaproteobacteria</taxon>
        <taxon>Lysobacterales</taxon>
        <taxon>Rhodanobacteraceae</taxon>
        <taxon>Dyella</taxon>
    </lineage>
</organism>
<feature type="compositionally biased region" description="Basic residues" evidence="1">
    <location>
        <begin position="271"/>
        <end position="289"/>
    </location>
</feature>
<gene>
    <name evidence="2" type="ORF">ABIC75_003687</name>
</gene>
<accession>A0ABV2JYP9</accession>
<name>A0ABV2JYP9_9GAMM</name>
<proteinExistence type="predicted"/>
<evidence type="ECO:0000313" key="3">
    <source>
        <dbReference type="Proteomes" id="UP001549184"/>
    </source>
</evidence>
<protein>
    <submittedName>
        <fullName evidence="2">Uncharacterized protein</fullName>
    </submittedName>
</protein>
<dbReference type="EMBL" id="JBEPMU010000006">
    <property type="protein sequence ID" value="MET3653949.1"/>
    <property type="molecule type" value="Genomic_DNA"/>
</dbReference>
<reference evidence="2 3" key="1">
    <citation type="submission" date="2024-06" db="EMBL/GenBank/DDBJ databases">
        <title>Sorghum-associated microbial communities from plants grown in Nebraska, USA.</title>
        <authorList>
            <person name="Schachtman D."/>
        </authorList>
    </citation>
    <scope>NUCLEOTIDE SEQUENCE [LARGE SCALE GENOMIC DNA]</scope>
    <source>
        <strain evidence="2 3">1073</strain>
    </source>
</reference>
<dbReference type="RefSeq" id="WP_354015326.1">
    <property type="nucleotide sequence ID" value="NZ_JBEPMU010000006.1"/>
</dbReference>
<keyword evidence="3" id="KW-1185">Reference proteome</keyword>
<dbReference type="Proteomes" id="UP001549184">
    <property type="component" value="Unassembled WGS sequence"/>
</dbReference>
<feature type="region of interest" description="Disordered" evidence="1">
    <location>
        <begin position="262"/>
        <end position="289"/>
    </location>
</feature>
<evidence type="ECO:0000256" key="1">
    <source>
        <dbReference type="SAM" id="MobiDB-lite"/>
    </source>
</evidence>
<comment type="caution">
    <text evidence="2">The sequence shown here is derived from an EMBL/GenBank/DDBJ whole genome shotgun (WGS) entry which is preliminary data.</text>
</comment>